<proteinExistence type="predicted"/>
<evidence type="ECO:0000313" key="2">
    <source>
        <dbReference type="Proteomes" id="UP001305779"/>
    </source>
</evidence>
<evidence type="ECO:0000313" key="1">
    <source>
        <dbReference type="EMBL" id="KAK4501766.1"/>
    </source>
</evidence>
<dbReference type="Gene3D" id="3.90.1720.30">
    <property type="entry name" value="PPPDE domains"/>
    <property type="match status" value="1"/>
</dbReference>
<sequence length="176" mass="19911">MANTKTVYVVYEPIHAESSLPMTIQQLVGFSHAKLVVLSSGQIEGQGRSKANGKVYDIWKDGKQEIGYGDERGRPIKWNGLAARETLLHLCYTDKSDKEVMNAAASVISEMKTYNLVFRNCQDFAYRLAEKLNRAMVYPGWLPNTPVNMGEYDYVRSSAVNPFGFLNPFGRRDHRP</sequence>
<keyword evidence="2" id="KW-1185">Reference proteome</keyword>
<protein>
    <recommendedName>
        <fullName evidence="3">PPPDE domain-containing protein</fullName>
    </recommendedName>
</protein>
<gene>
    <name evidence="1" type="ORF">PRZ48_007575</name>
</gene>
<dbReference type="InterPro" id="IPR042266">
    <property type="entry name" value="PPPDE_sf"/>
</dbReference>
<accession>A0ABR0EJQ4</accession>
<evidence type="ECO:0008006" key="3">
    <source>
        <dbReference type="Google" id="ProtNLM"/>
    </source>
</evidence>
<dbReference type="Proteomes" id="UP001305779">
    <property type="component" value="Unassembled WGS sequence"/>
</dbReference>
<name>A0ABR0EJQ4_ZASCE</name>
<reference evidence="1 2" key="1">
    <citation type="journal article" date="2023" name="G3 (Bethesda)">
        <title>A chromosome-level genome assembly of Zasmidium syzygii isolated from banana leaves.</title>
        <authorList>
            <person name="van Westerhoven A.C."/>
            <person name="Mehrabi R."/>
            <person name="Talebi R."/>
            <person name="Steentjes M.B.F."/>
            <person name="Corcolon B."/>
            <person name="Chong P.A."/>
            <person name="Kema G.H.J."/>
            <person name="Seidl M.F."/>
        </authorList>
    </citation>
    <scope>NUCLEOTIDE SEQUENCE [LARGE SCALE GENOMIC DNA]</scope>
    <source>
        <strain evidence="1 2">P124</strain>
    </source>
</reference>
<comment type="caution">
    <text evidence="1">The sequence shown here is derived from an EMBL/GenBank/DDBJ whole genome shotgun (WGS) entry which is preliminary data.</text>
</comment>
<organism evidence="1 2">
    <name type="scientific">Zasmidium cellare</name>
    <name type="common">Wine cellar mold</name>
    <name type="synonym">Racodium cellare</name>
    <dbReference type="NCBI Taxonomy" id="395010"/>
    <lineage>
        <taxon>Eukaryota</taxon>
        <taxon>Fungi</taxon>
        <taxon>Dikarya</taxon>
        <taxon>Ascomycota</taxon>
        <taxon>Pezizomycotina</taxon>
        <taxon>Dothideomycetes</taxon>
        <taxon>Dothideomycetidae</taxon>
        <taxon>Mycosphaerellales</taxon>
        <taxon>Mycosphaerellaceae</taxon>
        <taxon>Zasmidium</taxon>
    </lineage>
</organism>
<dbReference type="EMBL" id="JAXOVC010000005">
    <property type="protein sequence ID" value="KAK4501766.1"/>
    <property type="molecule type" value="Genomic_DNA"/>
</dbReference>